<proteinExistence type="predicted"/>
<dbReference type="AlphaFoldDB" id="A0A7W8EY05"/>
<keyword evidence="2" id="KW-1185">Reference proteome</keyword>
<name>A0A7W8EY05_STRST</name>
<evidence type="ECO:0000313" key="1">
    <source>
        <dbReference type="EMBL" id="MBB5107878.1"/>
    </source>
</evidence>
<organism evidence="1 2">
    <name type="scientific">Streptomyces spectabilis</name>
    <dbReference type="NCBI Taxonomy" id="68270"/>
    <lineage>
        <taxon>Bacteria</taxon>
        <taxon>Bacillati</taxon>
        <taxon>Actinomycetota</taxon>
        <taxon>Actinomycetes</taxon>
        <taxon>Kitasatosporales</taxon>
        <taxon>Streptomycetaceae</taxon>
        <taxon>Streptomyces</taxon>
    </lineage>
</organism>
<sequence>MPARVAAGVPALVDVLGVPLSGRPAAGTCGQRRQVMPWSYQSR</sequence>
<dbReference type="EMBL" id="JACHJD010000015">
    <property type="protein sequence ID" value="MBB5107878.1"/>
    <property type="molecule type" value="Genomic_DNA"/>
</dbReference>
<evidence type="ECO:0000313" key="2">
    <source>
        <dbReference type="Proteomes" id="UP000549009"/>
    </source>
</evidence>
<reference evidence="1 2" key="1">
    <citation type="submission" date="2020-08" db="EMBL/GenBank/DDBJ databases">
        <title>Genomic Encyclopedia of Type Strains, Phase III (KMG-III): the genomes of soil and plant-associated and newly described type strains.</title>
        <authorList>
            <person name="Whitman W."/>
        </authorList>
    </citation>
    <scope>NUCLEOTIDE SEQUENCE [LARGE SCALE GENOMIC DNA]</scope>
    <source>
        <strain evidence="1 2">CECT 3146</strain>
    </source>
</reference>
<dbReference type="Proteomes" id="UP000549009">
    <property type="component" value="Unassembled WGS sequence"/>
</dbReference>
<dbReference type="RefSeq" id="WP_260423102.1">
    <property type="nucleotide sequence ID" value="NZ_BMSQ01000014.1"/>
</dbReference>
<accession>A0A7W8EY05</accession>
<protein>
    <submittedName>
        <fullName evidence="1">Uncharacterized protein</fullName>
    </submittedName>
</protein>
<comment type="caution">
    <text evidence="1">The sequence shown here is derived from an EMBL/GenBank/DDBJ whole genome shotgun (WGS) entry which is preliminary data.</text>
</comment>
<gene>
    <name evidence="1" type="ORF">FHS40_006995</name>
</gene>